<keyword evidence="3" id="KW-1185">Reference proteome</keyword>
<protein>
    <submittedName>
        <fullName evidence="2">Uncharacterized protein</fullName>
    </submittedName>
</protein>
<accession>A0A9D5AK83</accession>
<feature type="compositionally biased region" description="Polar residues" evidence="1">
    <location>
        <begin position="16"/>
        <end position="25"/>
    </location>
</feature>
<evidence type="ECO:0000313" key="3">
    <source>
        <dbReference type="Proteomes" id="UP001058974"/>
    </source>
</evidence>
<reference evidence="2 3" key="1">
    <citation type="journal article" date="2022" name="Nat. Genet.">
        <title>Improved pea reference genome and pan-genome highlight genomic features and evolutionary characteristics.</title>
        <authorList>
            <person name="Yang T."/>
            <person name="Liu R."/>
            <person name="Luo Y."/>
            <person name="Hu S."/>
            <person name="Wang D."/>
            <person name="Wang C."/>
            <person name="Pandey M.K."/>
            <person name="Ge S."/>
            <person name="Xu Q."/>
            <person name="Li N."/>
            <person name="Li G."/>
            <person name="Huang Y."/>
            <person name="Saxena R.K."/>
            <person name="Ji Y."/>
            <person name="Li M."/>
            <person name="Yan X."/>
            <person name="He Y."/>
            <person name="Liu Y."/>
            <person name="Wang X."/>
            <person name="Xiang C."/>
            <person name="Varshney R.K."/>
            <person name="Ding H."/>
            <person name="Gao S."/>
            <person name="Zong X."/>
        </authorList>
    </citation>
    <scope>NUCLEOTIDE SEQUENCE [LARGE SCALE GENOMIC DNA]</scope>
    <source>
        <strain evidence="2 3">cv. Zhongwan 6</strain>
    </source>
</reference>
<dbReference type="AlphaFoldDB" id="A0A9D5AK83"/>
<dbReference type="EMBL" id="JAMSHJ010000005">
    <property type="protein sequence ID" value="KAI5408740.1"/>
    <property type="molecule type" value="Genomic_DNA"/>
</dbReference>
<organism evidence="2 3">
    <name type="scientific">Pisum sativum</name>
    <name type="common">Garden pea</name>
    <name type="synonym">Lathyrus oleraceus</name>
    <dbReference type="NCBI Taxonomy" id="3888"/>
    <lineage>
        <taxon>Eukaryota</taxon>
        <taxon>Viridiplantae</taxon>
        <taxon>Streptophyta</taxon>
        <taxon>Embryophyta</taxon>
        <taxon>Tracheophyta</taxon>
        <taxon>Spermatophyta</taxon>
        <taxon>Magnoliopsida</taxon>
        <taxon>eudicotyledons</taxon>
        <taxon>Gunneridae</taxon>
        <taxon>Pentapetalae</taxon>
        <taxon>rosids</taxon>
        <taxon>fabids</taxon>
        <taxon>Fabales</taxon>
        <taxon>Fabaceae</taxon>
        <taxon>Papilionoideae</taxon>
        <taxon>50 kb inversion clade</taxon>
        <taxon>NPAAA clade</taxon>
        <taxon>Hologalegina</taxon>
        <taxon>IRL clade</taxon>
        <taxon>Fabeae</taxon>
        <taxon>Lathyrus</taxon>
    </lineage>
</organism>
<sequence length="83" mass="9427">MIGPRALSSKRVRSNVGPSSQHNTPVLNWAKNLGAEQEARYDELVSRNIWSERTLTINPQRDYRGSLALIESKNWHKSLTPPT</sequence>
<gene>
    <name evidence="2" type="ORF">KIW84_054539</name>
</gene>
<name>A0A9D5AK83_PEA</name>
<evidence type="ECO:0000256" key="1">
    <source>
        <dbReference type="SAM" id="MobiDB-lite"/>
    </source>
</evidence>
<proteinExistence type="predicted"/>
<comment type="caution">
    <text evidence="2">The sequence shown here is derived from an EMBL/GenBank/DDBJ whole genome shotgun (WGS) entry which is preliminary data.</text>
</comment>
<dbReference type="Proteomes" id="UP001058974">
    <property type="component" value="Chromosome 5"/>
</dbReference>
<feature type="region of interest" description="Disordered" evidence="1">
    <location>
        <begin position="1"/>
        <end position="25"/>
    </location>
</feature>
<dbReference type="Gramene" id="Psat05G0453900-T1">
    <property type="protein sequence ID" value="KAI5408740.1"/>
    <property type="gene ID" value="KIW84_054539"/>
</dbReference>
<evidence type="ECO:0000313" key="2">
    <source>
        <dbReference type="EMBL" id="KAI5408740.1"/>
    </source>
</evidence>